<organism evidence="2 3">
    <name type="scientific">Oerskovia enterophila</name>
    <dbReference type="NCBI Taxonomy" id="43678"/>
    <lineage>
        <taxon>Bacteria</taxon>
        <taxon>Bacillati</taxon>
        <taxon>Actinomycetota</taxon>
        <taxon>Actinomycetes</taxon>
        <taxon>Micrococcales</taxon>
        <taxon>Cellulomonadaceae</taxon>
        <taxon>Oerskovia</taxon>
    </lineage>
</organism>
<accession>A0A163PZU0</accession>
<dbReference type="EMBL" id="LRIE01000084">
    <property type="protein sequence ID" value="KZM33673.1"/>
    <property type="molecule type" value="Genomic_DNA"/>
</dbReference>
<name>A0A163PZU0_9CELL</name>
<dbReference type="Proteomes" id="UP000076447">
    <property type="component" value="Unassembled WGS sequence"/>
</dbReference>
<dbReference type="PATRIC" id="fig|43678.3.peg.3676"/>
<evidence type="ECO:0000256" key="1">
    <source>
        <dbReference type="SAM" id="MobiDB-lite"/>
    </source>
</evidence>
<feature type="region of interest" description="Disordered" evidence="1">
    <location>
        <begin position="113"/>
        <end position="132"/>
    </location>
</feature>
<dbReference type="RefSeq" id="WP_068709938.1">
    <property type="nucleotide sequence ID" value="NZ_JBEPRG010000021.1"/>
</dbReference>
<dbReference type="AlphaFoldDB" id="A0A163PZU0"/>
<evidence type="ECO:0000313" key="3">
    <source>
        <dbReference type="Proteomes" id="UP000076447"/>
    </source>
</evidence>
<dbReference type="OrthoDB" id="4729789at2"/>
<reference evidence="2 3" key="1">
    <citation type="submission" date="2016-01" db="EMBL/GenBank/DDBJ databases">
        <title>Genome sequence of Oerskovia enterophila VJag, an agar and cellulose degrading bacterium.</title>
        <authorList>
            <person name="Poehlein A."/>
            <person name="Jag V."/>
            <person name="Bengelsdorf F."/>
            <person name="Duerre P."/>
            <person name="Daniel R."/>
        </authorList>
    </citation>
    <scope>NUCLEOTIDE SEQUENCE [LARGE SCALE GENOMIC DNA]</scope>
    <source>
        <strain evidence="2 3">VJag</strain>
    </source>
</reference>
<evidence type="ECO:0000313" key="2">
    <source>
        <dbReference type="EMBL" id="KZM33673.1"/>
    </source>
</evidence>
<comment type="caution">
    <text evidence="2">The sequence shown here is derived from an EMBL/GenBank/DDBJ whole genome shotgun (WGS) entry which is preliminary data.</text>
</comment>
<proteinExistence type="predicted"/>
<gene>
    <name evidence="2" type="ORF">OJAG_35120</name>
</gene>
<sequence>MASDKNAPHRTDGLPSLASARAALEAAAGLAPEEAVAALAEARVQLDAALDEAMAQALLAGHSLRSVAADAGVAPNTVPPRVARTAALGSYRGPDDRVTAEGVTRARYDVEQGKHVSAAPEATTPLRFRRRT</sequence>
<protein>
    <submittedName>
        <fullName evidence="2">Uncharacterized protein</fullName>
    </submittedName>
</protein>
<dbReference type="STRING" id="43678.OJAG_35120"/>